<dbReference type="Proteomes" id="UP000636479">
    <property type="component" value="Unassembled WGS sequence"/>
</dbReference>
<evidence type="ECO:0000313" key="13">
    <source>
        <dbReference type="Proteomes" id="UP000636479"/>
    </source>
</evidence>
<keyword evidence="2" id="KW-0723">Serine/threonine-protein kinase</keyword>
<feature type="compositionally biased region" description="Polar residues" evidence="10">
    <location>
        <begin position="551"/>
        <end position="561"/>
    </location>
</feature>
<dbReference type="PROSITE" id="PS50011">
    <property type="entry name" value="PROTEIN_KINASE_DOM"/>
    <property type="match status" value="1"/>
</dbReference>
<dbReference type="PANTHER" id="PTHR47634:SF9">
    <property type="entry name" value="PROTEIN KINASE DOMAIN-CONTAINING PROTEIN-RELATED"/>
    <property type="match status" value="1"/>
</dbReference>
<dbReference type="GO" id="GO:0005634">
    <property type="term" value="C:nucleus"/>
    <property type="evidence" value="ECO:0007669"/>
    <property type="project" value="TreeGrafter"/>
</dbReference>
<evidence type="ECO:0000256" key="10">
    <source>
        <dbReference type="SAM" id="MobiDB-lite"/>
    </source>
</evidence>
<keyword evidence="5 12" id="KW-0418">Kinase</keyword>
<sequence>MELTRRSSLALRPLTTAEIQLALQTPLGIPAPGRVLHEAYDTFGRFAARHANRADHRLGLGPLAALQRVKDFFSDGREAKLEQLRTSIPRQVEKDCLKLLRYALPSESSQTQIHAFQAIITLSTLYPGLRLSFVSILSPETQNKISEDFIRKLWKRDDVFGQAQDFVFYLQFTTSCLTEPDISNIIERAPANELWTVESRDRDGGMSGLSVIEQLLVASDDGNSFGAFIALRYLTGIIECPAFWAPLRSQADNMLFDTLVVKICSRALGALQDIGLGVATARGDDNETEAHSLLSEDGPDWTTSDVEGVDAFCYAILDGLQDISDSATPQAFVRLLGILHHPCAKRKLPLSWPLCHKITRERQHPCTSCLGLDDHASRIPLVSRFRAIVSRLRQPHQVQRPTQVPPLPIPGLDTPIIGPVAASVETHSPHSTISRSHMETEGVSPPTLAFSDDDVNGEAVVEDDDIEEEAQMHWSLSNLSEDDDLSSEGDFDMVIGSPEAYLAPEIHLVTSRRNFRAGITGQENIFTRDALISRPLGPTTTSIFPEPTEPVSISNDSPVIQEPTTNRSLIVKLPSSAYKDATNKAAARPSGLSQLLRQNTLPASTLTGRLELQFEIHYQAEDDASSSSWETERNVYPPFYGLPGPPMGLEPASPLSPRAIRRRMVVDEVSESLREGLLWQRKMDRIANGQRRTNLWAGPIPNVLVSVLSPPPANHWIHHTCFHAARMSEPESKPRVPSEGNSAGEKADQLEGEEDLKDYKPGGYHPVKIGDLFLDGRYVIVRTELGWGRSSTVWLAWDSDLMHHVALKIVRAEYTADAKIELRILRHLSMTAASGKAAETDTLHPGRAHVVSLLNHFMHTGPNGTHVCLVLEALGENLLGFIQKHPSNGVPTFLVKQIAKQLLQGLHYMHLNCKVIHTDLKPENILVSLDIETVLHSQAKSSSTATPQPAVIIQSQPILFEQIVPENINVKIVGFGTAVFQEHDMINNIQTRPYRAPEVIVKGKWDENVDTWSLACIKLLIFYCK</sequence>
<keyword evidence="6 9" id="KW-0067">ATP-binding</keyword>
<dbReference type="SMART" id="SM00220">
    <property type="entry name" value="S_TKc"/>
    <property type="match status" value="1"/>
</dbReference>
<dbReference type="OrthoDB" id="3269853at2759"/>
<protein>
    <recommendedName>
        <fullName evidence="1">non-specific serine/threonine protein kinase</fullName>
        <ecNumber evidence="1">2.7.11.1</ecNumber>
    </recommendedName>
</protein>
<reference evidence="12" key="1">
    <citation type="submission" date="2020-05" db="EMBL/GenBank/DDBJ databases">
        <title>Mycena genomes resolve the evolution of fungal bioluminescence.</title>
        <authorList>
            <person name="Tsai I.J."/>
        </authorList>
    </citation>
    <scope>NUCLEOTIDE SEQUENCE</scope>
    <source>
        <strain evidence="12">171206Taipei</strain>
    </source>
</reference>
<dbReference type="InterPro" id="IPR051334">
    <property type="entry name" value="SRPK"/>
</dbReference>
<dbReference type="GO" id="GO:0050684">
    <property type="term" value="P:regulation of mRNA processing"/>
    <property type="evidence" value="ECO:0007669"/>
    <property type="project" value="TreeGrafter"/>
</dbReference>
<dbReference type="Gene3D" id="3.30.200.20">
    <property type="entry name" value="Phosphorylase Kinase, domain 1"/>
    <property type="match status" value="1"/>
</dbReference>
<name>A0A8H6T813_9AGAR</name>
<evidence type="ECO:0000256" key="7">
    <source>
        <dbReference type="ARBA" id="ARBA00047899"/>
    </source>
</evidence>
<proteinExistence type="predicted"/>
<comment type="catalytic activity">
    <reaction evidence="8">
        <text>L-seryl-[protein] + ATP = O-phospho-L-seryl-[protein] + ADP + H(+)</text>
        <dbReference type="Rhea" id="RHEA:17989"/>
        <dbReference type="Rhea" id="RHEA-COMP:9863"/>
        <dbReference type="Rhea" id="RHEA-COMP:11604"/>
        <dbReference type="ChEBI" id="CHEBI:15378"/>
        <dbReference type="ChEBI" id="CHEBI:29999"/>
        <dbReference type="ChEBI" id="CHEBI:30616"/>
        <dbReference type="ChEBI" id="CHEBI:83421"/>
        <dbReference type="ChEBI" id="CHEBI:456216"/>
        <dbReference type="EC" id="2.7.11.1"/>
    </reaction>
</comment>
<dbReference type="PROSITE" id="PS00107">
    <property type="entry name" value="PROTEIN_KINASE_ATP"/>
    <property type="match status" value="1"/>
</dbReference>
<dbReference type="AlphaFoldDB" id="A0A8H6T813"/>
<organism evidence="12 13">
    <name type="scientific">Mycena indigotica</name>
    <dbReference type="NCBI Taxonomy" id="2126181"/>
    <lineage>
        <taxon>Eukaryota</taxon>
        <taxon>Fungi</taxon>
        <taxon>Dikarya</taxon>
        <taxon>Basidiomycota</taxon>
        <taxon>Agaricomycotina</taxon>
        <taxon>Agaricomycetes</taxon>
        <taxon>Agaricomycetidae</taxon>
        <taxon>Agaricales</taxon>
        <taxon>Marasmiineae</taxon>
        <taxon>Mycenaceae</taxon>
        <taxon>Mycena</taxon>
    </lineage>
</organism>
<evidence type="ECO:0000256" key="4">
    <source>
        <dbReference type="ARBA" id="ARBA00022741"/>
    </source>
</evidence>
<feature type="region of interest" description="Disordered" evidence="10">
    <location>
        <begin position="430"/>
        <end position="453"/>
    </location>
</feature>
<comment type="caution">
    <text evidence="12">The sequence shown here is derived from an EMBL/GenBank/DDBJ whole genome shotgun (WGS) entry which is preliminary data.</text>
</comment>
<dbReference type="GO" id="GO:0004674">
    <property type="term" value="F:protein serine/threonine kinase activity"/>
    <property type="evidence" value="ECO:0007669"/>
    <property type="project" value="UniProtKB-KW"/>
</dbReference>
<evidence type="ECO:0000256" key="1">
    <source>
        <dbReference type="ARBA" id="ARBA00012513"/>
    </source>
</evidence>
<feature type="region of interest" description="Disordered" evidence="10">
    <location>
        <begin position="540"/>
        <end position="561"/>
    </location>
</feature>
<evidence type="ECO:0000256" key="6">
    <source>
        <dbReference type="ARBA" id="ARBA00022840"/>
    </source>
</evidence>
<evidence type="ECO:0000256" key="9">
    <source>
        <dbReference type="PROSITE-ProRule" id="PRU10141"/>
    </source>
</evidence>
<dbReference type="Pfam" id="PF00069">
    <property type="entry name" value="Pkinase"/>
    <property type="match status" value="1"/>
</dbReference>
<evidence type="ECO:0000256" key="3">
    <source>
        <dbReference type="ARBA" id="ARBA00022679"/>
    </source>
</evidence>
<comment type="catalytic activity">
    <reaction evidence="7">
        <text>L-threonyl-[protein] + ATP = O-phospho-L-threonyl-[protein] + ADP + H(+)</text>
        <dbReference type="Rhea" id="RHEA:46608"/>
        <dbReference type="Rhea" id="RHEA-COMP:11060"/>
        <dbReference type="Rhea" id="RHEA-COMP:11605"/>
        <dbReference type="ChEBI" id="CHEBI:15378"/>
        <dbReference type="ChEBI" id="CHEBI:30013"/>
        <dbReference type="ChEBI" id="CHEBI:30616"/>
        <dbReference type="ChEBI" id="CHEBI:61977"/>
        <dbReference type="ChEBI" id="CHEBI:456216"/>
        <dbReference type="EC" id="2.7.11.1"/>
    </reaction>
</comment>
<dbReference type="Gene3D" id="1.10.510.10">
    <property type="entry name" value="Transferase(Phosphotransferase) domain 1"/>
    <property type="match status" value="1"/>
</dbReference>
<evidence type="ECO:0000259" key="11">
    <source>
        <dbReference type="PROSITE" id="PS50011"/>
    </source>
</evidence>
<dbReference type="GeneID" id="59342287"/>
<dbReference type="InterPro" id="IPR011009">
    <property type="entry name" value="Kinase-like_dom_sf"/>
</dbReference>
<keyword evidence="3" id="KW-0808">Transferase</keyword>
<dbReference type="SUPFAM" id="SSF56112">
    <property type="entry name" value="Protein kinase-like (PK-like)"/>
    <property type="match status" value="1"/>
</dbReference>
<accession>A0A8H6T813</accession>
<dbReference type="GO" id="GO:0000245">
    <property type="term" value="P:spliceosomal complex assembly"/>
    <property type="evidence" value="ECO:0007669"/>
    <property type="project" value="TreeGrafter"/>
</dbReference>
<dbReference type="RefSeq" id="XP_037224866.1">
    <property type="nucleotide sequence ID" value="XM_037359771.1"/>
</dbReference>
<dbReference type="EC" id="2.7.11.1" evidence="1"/>
<evidence type="ECO:0000313" key="12">
    <source>
        <dbReference type="EMBL" id="KAF7312758.1"/>
    </source>
</evidence>
<dbReference type="PROSITE" id="PS00108">
    <property type="entry name" value="PROTEIN_KINASE_ST"/>
    <property type="match status" value="1"/>
</dbReference>
<dbReference type="InterPro" id="IPR017441">
    <property type="entry name" value="Protein_kinase_ATP_BS"/>
</dbReference>
<dbReference type="PANTHER" id="PTHR47634">
    <property type="entry name" value="PROTEIN KINASE DOMAIN-CONTAINING PROTEIN-RELATED"/>
    <property type="match status" value="1"/>
</dbReference>
<dbReference type="GO" id="GO:0005737">
    <property type="term" value="C:cytoplasm"/>
    <property type="evidence" value="ECO:0007669"/>
    <property type="project" value="TreeGrafter"/>
</dbReference>
<keyword evidence="13" id="KW-1185">Reference proteome</keyword>
<feature type="region of interest" description="Disordered" evidence="10">
    <location>
        <begin position="728"/>
        <end position="752"/>
    </location>
</feature>
<dbReference type="InterPro" id="IPR000719">
    <property type="entry name" value="Prot_kinase_dom"/>
</dbReference>
<gene>
    <name evidence="12" type="ORF">MIND_00290900</name>
</gene>
<dbReference type="GO" id="GO:0005524">
    <property type="term" value="F:ATP binding"/>
    <property type="evidence" value="ECO:0007669"/>
    <property type="project" value="UniProtKB-UniRule"/>
</dbReference>
<dbReference type="EMBL" id="JACAZF010000002">
    <property type="protein sequence ID" value="KAF7312758.1"/>
    <property type="molecule type" value="Genomic_DNA"/>
</dbReference>
<feature type="binding site" evidence="9">
    <location>
        <position position="808"/>
    </location>
    <ligand>
        <name>ATP</name>
        <dbReference type="ChEBI" id="CHEBI:30616"/>
    </ligand>
</feature>
<evidence type="ECO:0000256" key="5">
    <source>
        <dbReference type="ARBA" id="ARBA00022777"/>
    </source>
</evidence>
<dbReference type="InterPro" id="IPR008271">
    <property type="entry name" value="Ser/Thr_kinase_AS"/>
</dbReference>
<feature type="domain" description="Protein kinase" evidence="11">
    <location>
        <begin position="779"/>
        <end position="1025"/>
    </location>
</feature>
<keyword evidence="4 9" id="KW-0547">Nucleotide-binding</keyword>
<evidence type="ECO:0000256" key="2">
    <source>
        <dbReference type="ARBA" id="ARBA00022527"/>
    </source>
</evidence>
<evidence type="ECO:0000256" key="8">
    <source>
        <dbReference type="ARBA" id="ARBA00048679"/>
    </source>
</evidence>